<dbReference type="Proteomes" id="UP001152622">
    <property type="component" value="Chromosome 5"/>
</dbReference>
<feature type="region of interest" description="Disordered" evidence="1">
    <location>
        <begin position="38"/>
        <end position="89"/>
    </location>
</feature>
<sequence length="89" mass="9523">MVPFQTKGGTVFGRRNGKDRVWSHPAALASSTFCSGGAGWGRGKARENGRPMGARRAGSRQLGEDSHGGRGRSRSRYANLGRPAKTAFF</sequence>
<keyword evidence="3" id="KW-1185">Reference proteome</keyword>
<comment type="caution">
    <text evidence="2">The sequence shown here is derived from an EMBL/GenBank/DDBJ whole genome shotgun (WGS) entry which is preliminary data.</text>
</comment>
<protein>
    <submittedName>
        <fullName evidence="2">Uncharacterized protein</fullName>
    </submittedName>
</protein>
<name>A0A9Q1IZ28_SYNKA</name>
<dbReference type="AlphaFoldDB" id="A0A9Q1IZ28"/>
<organism evidence="2 3">
    <name type="scientific">Synaphobranchus kaupii</name>
    <name type="common">Kaup's arrowtooth eel</name>
    <dbReference type="NCBI Taxonomy" id="118154"/>
    <lineage>
        <taxon>Eukaryota</taxon>
        <taxon>Metazoa</taxon>
        <taxon>Chordata</taxon>
        <taxon>Craniata</taxon>
        <taxon>Vertebrata</taxon>
        <taxon>Euteleostomi</taxon>
        <taxon>Actinopterygii</taxon>
        <taxon>Neopterygii</taxon>
        <taxon>Teleostei</taxon>
        <taxon>Anguilliformes</taxon>
        <taxon>Synaphobranchidae</taxon>
        <taxon>Synaphobranchus</taxon>
    </lineage>
</organism>
<accession>A0A9Q1IZ28</accession>
<reference evidence="2" key="1">
    <citation type="journal article" date="2023" name="Science">
        <title>Genome structures resolve the early diversification of teleost fishes.</title>
        <authorList>
            <person name="Parey E."/>
            <person name="Louis A."/>
            <person name="Montfort J."/>
            <person name="Bouchez O."/>
            <person name="Roques C."/>
            <person name="Iampietro C."/>
            <person name="Lluch J."/>
            <person name="Castinel A."/>
            <person name="Donnadieu C."/>
            <person name="Desvignes T."/>
            <person name="Floi Bucao C."/>
            <person name="Jouanno E."/>
            <person name="Wen M."/>
            <person name="Mejri S."/>
            <person name="Dirks R."/>
            <person name="Jansen H."/>
            <person name="Henkel C."/>
            <person name="Chen W.J."/>
            <person name="Zahm M."/>
            <person name="Cabau C."/>
            <person name="Klopp C."/>
            <person name="Thompson A.W."/>
            <person name="Robinson-Rechavi M."/>
            <person name="Braasch I."/>
            <person name="Lecointre G."/>
            <person name="Bobe J."/>
            <person name="Postlethwait J.H."/>
            <person name="Berthelot C."/>
            <person name="Roest Crollius H."/>
            <person name="Guiguen Y."/>
        </authorList>
    </citation>
    <scope>NUCLEOTIDE SEQUENCE</scope>
    <source>
        <strain evidence="2">WJC10195</strain>
    </source>
</reference>
<evidence type="ECO:0000256" key="1">
    <source>
        <dbReference type="SAM" id="MobiDB-lite"/>
    </source>
</evidence>
<evidence type="ECO:0000313" key="3">
    <source>
        <dbReference type="Proteomes" id="UP001152622"/>
    </source>
</evidence>
<proteinExistence type="predicted"/>
<gene>
    <name evidence="2" type="ORF">SKAU_G00153850</name>
</gene>
<evidence type="ECO:0000313" key="2">
    <source>
        <dbReference type="EMBL" id="KAJ8358860.1"/>
    </source>
</evidence>
<dbReference type="EMBL" id="JAINUF010000005">
    <property type="protein sequence ID" value="KAJ8358860.1"/>
    <property type="molecule type" value="Genomic_DNA"/>
</dbReference>